<dbReference type="PANTHER" id="PTHR31562:SF9">
    <property type="entry name" value="GLYCOSYLTRANSFERASE FAMILY 8 PROTEIN"/>
    <property type="match status" value="1"/>
</dbReference>
<dbReference type="EMBL" id="JAKKPZ010000074">
    <property type="protein sequence ID" value="KAI1703942.1"/>
    <property type="molecule type" value="Genomic_DNA"/>
</dbReference>
<dbReference type="Pfam" id="PF03314">
    <property type="entry name" value="DUF273"/>
    <property type="match status" value="1"/>
</dbReference>
<dbReference type="AlphaFoldDB" id="A0AAD4MWS6"/>
<dbReference type="Gene3D" id="3.90.550.10">
    <property type="entry name" value="Spore Coat Polysaccharide Biosynthesis Protein SpsA, Chain A"/>
    <property type="match status" value="1"/>
</dbReference>
<reference evidence="1" key="1">
    <citation type="submission" date="2022-01" db="EMBL/GenBank/DDBJ databases">
        <title>Genome Sequence Resource for Two Populations of Ditylenchus destructor, the Migratory Endoparasitic Phytonematode.</title>
        <authorList>
            <person name="Zhang H."/>
            <person name="Lin R."/>
            <person name="Xie B."/>
        </authorList>
    </citation>
    <scope>NUCLEOTIDE SEQUENCE</scope>
    <source>
        <strain evidence="1">BazhouSP</strain>
    </source>
</reference>
<protein>
    <submittedName>
        <fullName evidence="1">Uncharacterized protein</fullName>
    </submittedName>
</protein>
<sequence>MFKRHCATVEFMKNNPQYEWILFLDGDIGVINPRHRIEEYIFDDPTADIVFYDRIFNWEIMAGSYLARNTDYARGFLKYWADYFYKLPKAFHGTDNGAIHEIFMHKFANKTQIEECDKIYFTSVDFDTLFQFEACARNALGIHRRIFKSKSGDGKVKILSKGQAWARDSGEIVTSLWANRDFMFHGWKNIKMDVLDRGLDSWIFPFISKSAFNESICTPEHDIDHVIQTNWAYRAELRRSDDEIEGILRRKIEQVHRDYLNMLERIKI</sequence>
<evidence type="ECO:0000313" key="1">
    <source>
        <dbReference type="EMBL" id="KAI1703942.1"/>
    </source>
</evidence>
<dbReference type="Proteomes" id="UP001201812">
    <property type="component" value="Unassembled WGS sequence"/>
</dbReference>
<accession>A0AAD4MWS6</accession>
<dbReference type="InterPro" id="IPR029044">
    <property type="entry name" value="Nucleotide-diphossugar_trans"/>
</dbReference>
<dbReference type="PANTHER" id="PTHR31562">
    <property type="entry name" value="PROTEIN CBG18972"/>
    <property type="match status" value="1"/>
</dbReference>
<organism evidence="1 2">
    <name type="scientific">Ditylenchus destructor</name>
    <dbReference type="NCBI Taxonomy" id="166010"/>
    <lineage>
        <taxon>Eukaryota</taxon>
        <taxon>Metazoa</taxon>
        <taxon>Ecdysozoa</taxon>
        <taxon>Nematoda</taxon>
        <taxon>Chromadorea</taxon>
        <taxon>Rhabditida</taxon>
        <taxon>Tylenchina</taxon>
        <taxon>Tylenchomorpha</taxon>
        <taxon>Sphaerularioidea</taxon>
        <taxon>Anguinidae</taxon>
        <taxon>Anguininae</taxon>
        <taxon>Ditylenchus</taxon>
    </lineage>
</organism>
<keyword evidence="2" id="KW-1185">Reference proteome</keyword>
<proteinExistence type="predicted"/>
<evidence type="ECO:0000313" key="2">
    <source>
        <dbReference type="Proteomes" id="UP001201812"/>
    </source>
</evidence>
<comment type="caution">
    <text evidence="1">The sequence shown here is derived from an EMBL/GenBank/DDBJ whole genome shotgun (WGS) entry which is preliminary data.</text>
</comment>
<dbReference type="InterPro" id="IPR004988">
    <property type="entry name" value="DUF273"/>
</dbReference>
<gene>
    <name evidence="1" type="ORF">DdX_14557</name>
</gene>
<name>A0AAD4MWS6_9BILA</name>